<feature type="compositionally biased region" description="Polar residues" evidence="1">
    <location>
        <begin position="78"/>
        <end position="97"/>
    </location>
</feature>
<dbReference type="Proteomes" id="UP000499080">
    <property type="component" value="Unassembled WGS sequence"/>
</dbReference>
<dbReference type="AlphaFoldDB" id="A0A4Y2FC49"/>
<evidence type="ECO:0000256" key="1">
    <source>
        <dbReference type="SAM" id="MobiDB-lite"/>
    </source>
</evidence>
<keyword evidence="3" id="KW-1185">Reference proteome</keyword>
<comment type="caution">
    <text evidence="2">The sequence shown here is derived from an EMBL/GenBank/DDBJ whole genome shotgun (WGS) entry which is preliminary data.</text>
</comment>
<protein>
    <submittedName>
        <fullName evidence="2">Uncharacterized protein</fullName>
    </submittedName>
</protein>
<evidence type="ECO:0000313" key="3">
    <source>
        <dbReference type="Proteomes" id="UP000499080"/>
    </source>
</evidence>
<proteinExistence type="predicted"/>
<feature type="region of interest" description="Disordered" evidence="1">
    <location>
        <begin position="60"/>
        <end position="102"/>
    </location>
</feature>
<dbReference type="EMBL" id="BGPR01000830">
    <property type="protein sequence ID" value="GBM37154.1"/>
    <property type="molecule type" value="Genomic_DNA"/>
</dbReference>
<reference evidence="2 3" key="1">
    <citation type="journal article" date="2019" name="Sci. Rep.">
        <title>Orb-weaving spider Araneus ventricosus genome elucidates the spidroin gene catalogue.</title>
        <authorList>
            <person name="Kono N."/>
            <person name="Nakamura H."/>
            <person name="Ohtoshi R."/>
            <person name="Moran D.A.P."/>
            <person name="Shinohara A."/>
            <person name="Yoshida Y."/>
            <person name="Fujiwara M."/>
            <person name="Mori M."/>
            <person name="Tomita M."/>
            <person name="Arakawa K."/>
        </authorList>
    </citation>
    <scope>NUCLEOTIDE SEQUENCE [LARGE SCALE GENOMIC DNA]</scope>
</reference>
<accession>A0A4Y2FC49</accession>
<evidence type="ECO:0000313" key="2">
    <source>
        <dbReference type="EMBL" id="GBM37154.1"/>
    </source>
</evidence>
<name>A0A4Y2FC49_ARAVE</name>
<sequence>MAEIPALSVPGAFIYEIKRRSRFHVRIFFLGGAPREFHSCLIHHLRHAMAERRAPSVIAESVSPSDDLPTSAEVGRIVSSSPSGTGSPKVSASLNKTGGSSGGGRWIGIAFDFLPR</sequence>
<gene>
    <name evidence="2" type="ORF">AVEN_205594_1</name>
</gene>
<organism evidence="2 3">
    <name type="scientific">Araneus ventricosus</name>
    <name type="common">Orbweaver spider</name>
    <name type="synonym">Epeira ventricosa</name>
    <dbReference type="NCBI Taxonomy" id="182803"/>
    <lineage>
        <taxon>Eukaryota</taxon>
        <taxon>Metazoa</taxon>
        <taxon>Ecdysozoa</taxon>
        <taxon>Arthropoda</taxon>
        <taxon>Chelicerata</taxon>
        <taxon>Arachnida</taxon>
        <taxon>Araneae</taxon>
        <taxon>Araneomorphae</taxon>
        <taxon>Entelegynae</taxon>
        <taxon>Araneoidea</taxon>
        <taxon>Araneidae</taxon>
        <taxon>Araneus</taxon>
    </lineage>
</organism>